<evidence type="ECO:0000256" key="3">
    <source>
        <dbReference type="PROSITE-ProRule" id="PRU00221"/>
    </source>
</evidence>
<dbReference type="PROSITE" id="PS50082">
    <property type="entry name" value="WD_REPEATS_2"/>
    <property type="match status" value="1"/>
</dbReference>
<feature type="repeat" description="WD" evidence="3">
    <location>
        <begin position="276"/>
        <end position="310"/>
    </location>
</feature>
<name>A0A4E0RGT6_FASHE</name>
<dbReference type="EMBL" id="JXXN02000801">
    <property type="protein sequence ID" value="THD26265.1"/>
    <property type="molecule type" value="Genomic_DNA"/>
</dbReference>
<proteinExistence type="predicted"/>
<dbReference type="GO" id="GO:0005634">
    <property type="term" value="C:nucleus"/>
    <property type="evidence" value="ECO:0007669"/>
    <property type="project" value="TreeGrafter"/>
</dbReference>
<keyword evidence="2" id="KW-0677">Repeat</keyword>
<dbReference type="Pfam" id="PF00400">
    <property type="entry name" value="WD40"/>
    <property type="match status" value="3"/>
</dbReference>
<dbReference type="PANTHER" id="PTHR22838">
    <property type="entry name" value="WD REPEAT PROTEIN 26-RELATED"/>
    <property type="match status" value="1"/>
</dbReference>
<dbReference type="InterPro" id="IPR001680">
    <property type="entry name" value="WD40_rpt"/>
</dbReference>
<evidence type="ECO:0000313" key="5">
    <source>
        <dbReference type="Proteomes" id="UP000230066"/>
    </source>
</evidence>
<evidence type="ECO:0000313" key="4">
    <source>
        <dbReference type="EMBL" id="THD26265.1"/>
    </source>
</evidence>
<dbReference type="InterPro" id="IPR051350">
    <property type="entry name" value="WD_repeat-ST_regulator"/>
</dbReference>
<gene>
    <name evidence="4" type="ORF">D915_002944</name>
</gene>
<sequence>MNLTVRRMTNSSLLDERPKSLQKLSVIGQSHNEIWQQILSLDRRFSRIRPVLREDASKRTLYLRSRQELSRGTDRIHLQTDVNQTENIIVTMDPPLNPSRTMVIGCDRMAYKLLREKLLVSLYGSPPSVKSLPLGLSHPLARNTEEYCGHAMSVSSVTGSMRSAKSTSDCAPSSMVEEISIYNGSVEESPRVLKHHNTKLAEQSLTAEGYSFSGIDHIFDHHAGAINRIRFANTDNSRLAVASSDGTISICSTWPPEKERTVLHVLFGGHTPATPITDVVWSFSNDYLVSTALDGTVCLWDTGSGSLRRIYPASSVDVGPALVCAFQPLNYNLLVVGGAWGRIQTLNLSTGKLIKKGKDQIHSTGFKSAKSLSWDTVTCTGQGCILSVTFDQGSGTTLWVGTDRGVIQSYSCQPATGHLTRSQRLNLATRHPALACDDPLPGEEVGPYGVALLPAALTRRKPRRFVSEAPSIGSSLRRRTTELLTNQTSNTAYPGVTSLAAYSWLVRETGDAYLLANAAGLGLLLFKISGTSISSSSVGALTLERRFPLKHRSPSTSSNRSLRMMRSCFAPLLSTGAHIIAGDEDGNVCVFDVLSKPATNTLQSIHPTSSVSSPTSGVITVLQGHHAPVLDVAIGWDENVLASADECGLVIIWRHRNLMAYDK</sequence>
<evidence type="ECO:0000256" key="1">
    <source>
        <dbReference type="ARBA" id="ARBA00022574"/>
    </source>
</evidence>
<keyword evidence="1 3" id="KW-0853">WD repeat</keyword>
<dbReference type="Gene3D" id="2.130.10.10">
    <property type="entry name" value="YVTN repeat-like/Quinoprotein amine dehydrogenase"/>
    <property type="match status" value="2"/>
</dbReference>
<dbReference type="Proteomes" id="UP000230066">
    <property type="component" value="Unassembled WGS sequence"/>
</dbReference>
<dbReference type="SMART" id="SM00320">
    <property type="entry name" value="WD40"/>
    <property type="match status" value="4"/>
</dbReference>
<dbReference type="InterPro" id="IPR015943">
    <property type="entry name" value="WD40/YVTN_repeat-like_dom_sf"/>
</dbReference>
<dbReference type="PANTHER" id="PTHR22838:SF4">
    <property type="entry name" value="WD REPEAT-CONTAINING PROTEIN 13"/>
    <property type="match status" value="1"/>
</dbReference>
<dbReference type="GO" id="GO:1990841">
    <property type="term" value="F:promoter-specific chromatin binding"/>
    <property type="evidence" value="ECO:0007669"/>
    <property type="project" value="TreeGrafter"/>
</dbReference>
<accession>A0A4E0RGT6</accession>
<organism evidence="4 5">
    <name type="scientific">Fasciola hepatica</name>
    <name type="common">Liver fluke</name>
    <dbReference type="NCBI Taxonomy" id="6192"/>
    <lineage>
        <taxon>Eukaryota</taxon>
        <taxon>Metazoa</taxon>
        <taxon>Spiralia</taxon>
        <taxon>Lophotrochozoa</taxon>
        <taxon>Platyhelminthes</taxon>
        <taxon>Trematoda</taxon>
        <taxon>Digenea</taxon>
        <taxon>Plagiorchiida</taxon>
        <taxon>Echinostomata</taxon>
        <taxon>Echinostomatoidea</taxon>
        <taxon>Fasciolidae</taxon>
        <taxon>Fasciola</taxon>
    </lineage>
</organism>
<dbReference type="InterPro" id="IPR036322">
    <property type="entry name" value="WD40_repeat_dom_sf"/>
</dbReference>
<keyword evidence="5" id="KW-1185">Reference proteome</keyword>
<dbReference type="SUPFAM" id="SSF50978">
    <property type="entry name" value="WD40 repeat-like"/>
    <property type="match status" value="1"/>
</dbReference>
<reference evidence="4" key="1">
    <citation type="submission" date="2019-03" db="EMBL/GenBank/DDBJ databases">
        <title>Improved annotation for the trematode Fasciola hepatica.</title>
        <authorList>
            <person name="Choi Y.-J."/>
            <person name="Martin J."/>
            <person name="Mitreva M."/>
        </authorList>
    </citation>
    <scope>NUCLEOTIDE SEQUENCE [LARGE SCALE GENOMIC DNA]</scope>
</reference>
<comment type="caution">
    <text evidence="4">The sequence shown here is derived from an EMBL/GenBank/DDBJ whole genome shotgun (WGS) entry which is preliminary data.</text>
</comment>
<evidence type="ECO:0000256" key="2">
    <source>
        <dbReference type="ARBA" id="ARBA00022737"/>
    </source>
</evidence>
<protein>
    <submittedName>
        <fullName evidence="4">WD repeat-containing protein 13</fullName>
    </submittedName>
</protein>
<dbReference type="AlphaFoldDB" id="A0A4E0RGT6"/>